<evidence type="ECO:0000256" key="4">
    <source>
        <dbReference type="ARBA" id="ARBA00022989"/>
    </source>
</evidence>
<keyword evidence="3 6" id="KW-0812">Transmembrane</keyword>
<feature type="transmembrane region" description="Helical" evidence="6">
    <location>
        <begin position="228"/>
        <end position="247"/>
    </location>
</feature>
<dbReference type="RefSeq" id="WP_207043634.1">
    <property type="nucleotide sequence ID" value="NZ_JAFLNC010000002.1"/>
</dbReference>
<accession>A0ABS3F4V4</accession>
<evidence type="ECO:0000256" key="1">
    <source>
        <dbReference type="ARBA" id="ARBA00004651"/>
    </source>
</evidence>
<sequence length="432" mass="46897">MSEISKTASPATARPLMKTLLPWIGFFILLLALPNIFSSNVGLYTMNLMGIFVIFALSYNMLLGQGGMLSFGHAVYFGLGGFMSVHFMNYIEDGDFTFPMYLIPIFGGLIGLVFGIIIGSFSTRRAGTVFAMISLGVGELMAASSLIFVAFFGGEEGVSGDRTTGPDLMGINFGQDIHIYYLIAGWVFVTVALMYLFSRTPAGRMANAVRDNAERAEFVGYSQRKVRFVSFCASGFFAGIAGGLFALNFEIVTEENLNALTSGTVLLMAYIGGVGFFIGPIVGAVIFTLLQSILSNYTDIWQLYVGILFVLTVMYVPQGLTGIFMMHTAAWRMRRVGSLILPYLRAGVPALAMLTGIAAFLETIHHMRSSVEGETAMSMMGVDFDSHSFVAWIVILALVVVGGYLTRSQLPQLKEAWEMANKPPAQREGAGS</sequence>
<dbReference type="EMBL" id="JAFLNC010000002">
    <property type="protein sequence ID" value="MBO0333377.1"/>
    <property type="molecule type" value="Genomic_DNA"/>
</dbReference>
<dbReference type="Pfam" id="PF02653">
    <property type="entry name" value="BPD_transp_2"/>
    <property type="match status" value="1"/>
</dbReference>
<feature type="transmembrane region" description="Helical" evidence="6">
    <location>
        <begin position="43"/>
        <end position="62"/>
    </location>
</feature>
<feature type="transmembrane region" description="Helical" evidence="6">
    <location>
        <begin position="20"/>
        <end position="37"/>
    </location>
</feature>
<dbReference type="Proteomes" id="UP000664761">
    <property type="component" value="Unassembled WGS sequence"/>
</dbReference>
<comment type="caution">
    <text evidence="7">The sequence shown here is derived from an EMBL/GenBank/DDBJ whole genome shotgun (WGS) entry which is preliminary data.</text>
</comment>
<dbReference type="InterPro" id="IPR043428">
    <property type="entry name" value="LivM-like"/>
</dbReference>
<dbReference type="InterPro" id="IPR001851">
    <property type="entry name" value="ABC_transp_permease"/>
</dbReference>
<name>A0ABS3F4V4_9PROT</name>
<reference evidence="7 8" key="1">
    <citation type="submission" date="2021-03" db="EMBL/GenBank/DDBJ databases">
        <title>Sneathiella sp. CAU 1612 isolated from Kang Won-do.</title>
        <authorList>
            <person name="Kim W."/>
        </authorList>
    </citation>
    <scope>NUCLEOTIDE SEQUENCE [LARGE SCALE GENOMIC DNA]</scope>
    <source>
        <strain evidence="7 8">CAU 1612</strain>
    </source>
</reference>
<evidence type="ECO:0000256" key="2">
    <source>
        <dbReference type="ARBA" id="ARBA00022475"/>
    </source>
</evidence>
<feature type="transmembrane region" description="Helical" evidence="6">
    <location>
        <begin position="301"/>
        <end position="320"/>
    </location>
</feature>
<keyword evidence="8" id="KW-1185">Reference proteome</keyword>
<feature type="transmembrane region" description="Helical" evidence="6">
    <location>
        <begin position="177"/>
        <end position="197"/>
    </location>
</feature>
<feature type="transmembrane region" description="Helical" evidence="6">
    <location>
        <begin position="129"/>
        <end position="152"/>
    </location>
</feature>
<feature type="transmembrane region" description="Helical" evidence="6">
    <location>
        <begin position="74"/>
        <end position="91"/>
    </location>
</feature>
<feature type="transmembrane region" description="Helical" evidence="6">
    <location>
        <begin position="389"/>
        <end position="406"/>
    </location>
</feature>
<evidence type="ECO:0000256" key="6">
    <source>
        <dbReference type="SAM" id="Phobius"/>
    </source>
</evidence>
<dbReference type="PANTHER" id="PTHR30482">
    <property type="entry name" value="HIGH-AFFINITY BRANCHED-CHAIN AMINO ACID TRANSPORT SYSTEM PERMEASE"/>
    <property type="match status" value="1"/>
</dbReference>
<evidence type="ECO:0000313" key="8">
    <source>
        <dbReference type="Proteomes" id="UP000664761"/>
    </source>
</evidence>
<feature type="transmembrane region" description="Helical" evidence="6">
    <location>
        <begin position="267"/>
        <end position="289"/>
    </location>
</feature>
<keyword evidence="5 6" id="KW-0472">Membrane</keyword>
<gene>
    <name evidence="7" type="ORF">J0X12_07120</name>
</gene>
<evidence type="ECO:0000256" key="3">
    <source>
        <dbReference type="ARBA" id="ARBA00022692"/>
    </source>
</evidence>
<comment type="subcellular location">
    <subcellularLocation>
        <location evidence="1">Cell membrane</location>
        <topology evidence="1">Multi-pass membrane protein</topology>
    </subcellularLocation>
</comment>
<feature type="transmembrane region" description="Helical" evidence="6">
    <location>
        <begin position="97"/>
        <end position="117"/>
    </location>
</feature>
<dbReference type="PANTHER" id="PTHR30482:SF17">
    <property type="entry name" value="ABC TRANSPORTER ATP-BINDING PROTEIN"/>
    <property type="match status" value="1"/>
</dbReference>
<dbReference type="CDD" id="cd06581">
    <property type="entry name" value="TM_PBP1_LivM_like"/>
    <property type="match status" value="1"/>
</dbReference>
<keyword evidence="2" id="KW-1003">Cell membrane</keyword>
<keyword evidence="4 6" id="KW-1133">Transmembrane helix</keyword>
<evidence type="ECO:0000313" key="7">
    <source>
        <dbReference type="EMBL" id="MBO0333377.1"/>
    </source>
</evidence>
<evidence type="ECO:0000256" key="5">
    <source>
        <dbReference type="ARBA" id="ARBA00023136"/>
    </source>
</evidence>
<organism evidence="7 8">
    <name type="scientific">Sneathiella sedimenti</name>
    <dbReference type="NCBI Taxonomy" id="2816034"/>
    <lineage>
        <taxon>Bacteria</taxon>
        <taxon>Pseudomonadati</taxon>
        <taxon>Pseudomonadota</taxon>
        <taxon>Alphaproteobacteria</taxon>
        <taxon>Sneathiellales</taxon>
        <taxon>Sneathiellaceae</taxon>
        <taxon>Sneathiella</taxon>
    </lineage>
</organism>
<proteinExistence type="predicted"/>
<protein>
    <submittedName>
        <fullName evidence="7">Branched-chain amino acid ABC transporter permease</fullName>
    </submittedName>
</protein>